<proteinExistence type="predicted"/>
<name>A0A9D2LWZ5_9FIRM</name>
<protein>
    <submittedName>
        <fullName evidence="1">Uncharacterized protein</fullName>
    </submittedName>
</protein>
<dbReference type="AlphaFoldDB" id="A0A9D2LWZ5"/>
<organism evidence="1 2">
    <name type="scientific">Candidatus Acutalibacter ornithocaccae</name>
    <dbReference type="NCBI Taxonomy" id="2838416"/>
    <lineage>
        <taxon>Bacteria</taxon>
        <taxon>Bacillati</taxon>
        <taxon>Bacillota</taxon>
        <taxon>Clostridia</taxon>
        <taxon>Eubacteriales</taxon>
        <taxon>Acutalibacteraceae</taxon>
        <taxon>Acutalibacter</taxon>
    </lineage>
</organism>
<reference evidence="1" key="1">
    <citation type="journal article" date="2021" name="PeerJ">
        <title>Extensive microbial diversity within the chicken gut microbiome revealed by metagenomics and culture.</title>
        <authorList>
            <person name="Gilroy R."/>
            <person name="Ravi A."/>
            <person name="Getino M."/>
            <person name="Pursley I."/>
            <person name="Horton D.L."/>
            <person name="Alikhan N.F."/>
            <person name="Baker D."/>
            <person name="Gharbi K."/>
            <person name="Hall N."/>
            <person name="Watson M."/>
            <person name="Adriaenssens E.M."/>
            <person name="Foster-Nyarko E."/>
            <person name="Jarju S."/>
            <person name="Secka A."/>
            <person name="Antonio M."/>
            <person name="Oren A."/>
            <person name="Chaudhuri R.R."/>
            <person name="La Ragione R."/>
            <person name="Hildebrand F."/>
            <person name="Pallen M.J."/>
        </authorList>
    </citation>
    <scope>NUCLEOTIDE SEQUENCE</scope>
    <source>
        <strain evidence="1">ChiBcolR8-3208</strain>
    </source>
</reference>
<comment type="caution">
    <text evidence="1">The sequence shown here is derived from an EMBL/GenBank/DDBJ whole genome shotgun (WGS) entry which is preliminary data.</text>
</comment>
<reference evidence="1" key="2">
    <citation type="submission" date="2021-04" db="EMBL/GenBank/DDBJ databases">
        <authorList>
            <person name="Gilroy R."/>
        </authorList>
    </citation>
    <scope>NUCLEOTIDE SEQUENCE</scope>
    <source>
        <strain evidence="1">ChiBcolR8-3208</strain>
    </source>
</reference>
<dbReference type="Proteomes" id="UP000824214">
    <property type="component" value="Unassembled WGS sequence"/>
</dbReference>
<accession>A0A9D2LWZ5</accession>
<evidence type="ECO:0000313" key="1">
    <source>
        <dbReference type="EMBL" id="HJB37057.1"/>
    </source>
</evidence>
<sequence>MEPWTVVTTLSVLAALAAAVGGPLVKLNGTIARLSAMLEHVLHRLDMLEGEDRNLRRKWEETQCQLGGRVSHCENRLSLLEQKGGAYESH</sequence>
<evidence type="ECO:0000313" key="2">
    <source>
        <dbReference type="Proteomes" id="UP000824214"/>
    </source>
</evidence>
<dbReference type="EMBL" id="DWXZ01000056">
    <property type="protein sequence ID" value="HJB37057.1"/>
    <property type="molecule type" value="Genomic_DNA"/>
</dbReference>
<gene>
    <name evidence="1" type="ORF">H9942_03185</name>
</gene>